<sequence length="407" mass="42491">MADMVDPRVIKVDSRDMDRVMEAEVTANRAMVVMGSLVETVMVSHRRDIPLVVMANSSRALTVMDNRVLNPRLGMGINPMASSALTDSSQVVVVVEEGMGNPVAHMEALKVATGDAMMGTAADLEMMKALTGLRVTGVGGVEVMTAEAMTEVAAEAHPPVWGPKDYGQKDDDGDQDNSDNNTIFVQGLGEDVNAQEVGDYFKQIGIIKVNKKTGKPMINLYSDKATGRLKGEATVSFDDPPSAKAAIDWFDGKEFNGRPIKVSFATRRAEFTQRGGGSGGRGGRGGFRGRGGGGGGGGGGGFGGGPSFDVRGGDWPCPNSSCGNMNFARRYECNRCGTPKPEGDSFGGGGGGSDRGSRGGYGGDHGDRGGGFRGGRGGGFRGGDRGGGGYKMGGRGDHRDDRRGRPY</sequence>
<dbReference type="AlphaFoldDB" id="A0A8M9QPV6"/>
<dbReference type="Gene3D" id="3.30.70.330">
    <property type="match status" value="1"/>
</dbReference>
<dbReference type="ZFIN" id="ZDB-GENE-061215-102">
    <property type="gene designation" value="taf15"/>
</dbReference>
<dbReference type="InterPro" id="IPR035979">
    <property type="entry name" value="RBD_domain_sf"/>
</dbReference>
<reference evidence="14" key="1">
    <citation type="submission" date="2025-08" db="UniProtKB">
        <authorList>
            <consortium name="RefSeq"/>
        </authorList>
    </citation>
    <scope>IDENTIFICATION</scope>
    <source>
        <strain evidence="14">Tuebingen</strain>
        <tissue evidence="14">Fibroblasts and whole tissue</tissue>
    </source>
</reference>
<dbReference type="GO" id="GO:0008270">
    <property type="term" value="F:zinc ion binding"/>
    <property type="evidence" value="ECO:0007669"/>
    <property type="project" value="UniProtKB-KW"/>
</dbReference>
<dbReference type="SMART" id="SM00547">
    <property type="entry name" value="ZnF_RBZ"/>
    <property type="match status" value="1"/>
</dbReference>
<dbReference type="Proteomes" id="UP000000437">
    <property type="component" value="Chromosome 15"/>
</dbReference>
<evidence type="ECO:0000256" key="7">
    <source>
        <dbReference type="ARBA" id="ARBA00023242"/>
    </source>
</evidence>
<dbReference type="GO" id="GO:0005634">
    <property type="term" value="C:nucleus"/>
    <property type="evidence" value="ECO:0007669"/>
    <property type="project" value="UniProtKB-SubCell"/>
</dbReference>
<dbReference type="InterPro" id="IPR034870">
    <property type="entry name" value="TET_fam"/>
</dbReference>
<dbReference type="RefSeq" id="XP_021337095.1">
    <property type="nucleotide sequence ID" value="XM_021481420.2"/>
</dbReference>
<comment type="similarity">
    <text evidence="2">Belongs to the RRM TET family.</text>
</comment>
<proteinExistence type="evidence at protein level"/>
<feature type="compositionally biased region" description="Gly residues" evidence="10">
    <location>
        <begin position="371"/>
        <end position="393"/>
    </location>
</feature>
<feature type="region of interest" description="Disordered" evidence="10">
    <location>
        <begin position="340"/>
        <end position="407"/>
    </location>
</feature>
<dbReference type="InterPro" id="IPR001876">
    <property type="entry name" value="Znf_RanBP2"/>
</dbReference>
<evidence type="ECO:0000256" key="6">
    <source>
        <dbReference type="ARBA" id="ARBA00022884"/>
    </source>
</evidence>
<dbReference type="CTD" id="8148"/>
<gene>
    <name evidence="14 15" type="primary">taf15</name>
    <name evidence="14" type="synonym">fa11g05</name>
    <name evidence="14" type="synonym">wu:fa11g05</name>
    <name evidence="14" type="synonym">wu:fc02g02</name>
    <name evidence="14" type="synonym">zgc:158363</name>
</gene>
<evidence type="ECO:0000256" key="10">
    <source>
        <dbReference type="SAM" id="MobiDB-lite"/>
    </source>
</evidence>
<keyword evidence="16" id="KW-1267">Proteomics identification</keyword>
<evidence type="ECO:0000313" key="14">
    <source>
        <dbReference type="RefSeq" id="XP_021337095.1"/>
    </source>
</evidence>
<dbReference type="Pfam" id="PF00076">
    <property type="entry name" value="RRM_1"/>
    <property type="match status" value="1"/>
</dbReference>
<dbReference type="PROSITE" id="PS01358">
    <property type="entry name" value="ZF_RANBP2_1"/>
    <property type="match status" value="1"/>
</dbReference>
<dbReference type="SUPFAM" id="SSF54928">
    <property type="entry name" value="RNA-binding domain, RBD"/>
    <property type="match status" value="1"/>
</dbReference>
<dbReference type="PROSITE" id="PS50102">
    <property type="entry name" value="RRM"/>
    <property type="match status" value="1"/>
</dbReference>
<name>A0A8M9QPV6_DANRE</name>
<accession>A0A8M9QPV6</accession>
<dbReference type="PANTHER" id="PTHR23238">
    <property type="entry name" value="RNA BINDING PROTEIN"/>
    <property type="match status" value="1"/>
</dbReference>
<evidence type="ECO:0000256" key="8">
    <source>
        <dbReference type="PROSITE-ProRule" id="PRU00176"/>
    </source>
</evidence>
<dbReference type="FunFam" id="4.10.1060.10:FF:000008">
    <property type="entry name" value="TATA-binding protein-associated factor 2N isoform X1"/>
    <property type="match status" value="1"/>
</dbReference>
<feature type="domain" description="RRM" evidence="11">
    <location>
        <begin position="181"/>
        <end position="267"/>
    </location>
</feature>
<dbReference type="SUPFAM" id="SSF90209">
    <property type="entry name" value="Ran binding protein zinc finger-like"/>
    <property type="match status" value="1"/>
</dbReference>
<dbReference type="GeneID" id="558760"/>
<evidence type="ECO:0000313" key="13">
    <source>
        <dbReference type="Proteomes" id="UP000000437"/>
    </source>
</evidence>
<comment type="subcellular location">
    <subcellularLocation>
        <location evidence="1">Nucleus</location>
    </subcellularLocation>
</comment>
<dbReference type="CDD" id="cd12535">
    <property type="entry name" value="RRM_FUS_TAF15"/>
    <property type="match status" value="1"/>
</dbReference>
<evidence type="ECO:0007829" key="16">
    <source>
        <dbReference type="PeptideAtlas" id="A0A8M9QPV6"/>
    </source>
</evidence>
<dbReference type="Gene3D" id="4.10.1060.10">
    <property type="entry name" value="Zinc finger, RanBP2-type"/>
    <property type="match status" value="1"/>
</dbReference>
<feature type="region of interest" description="Disordered" evidence="10">
    <location>
        <begin position="154"/>
        <end position="181"/>
    </location>
</feature>
<keyword evidence="6 8" id="KW-0694">RNA-binding</keyword>
<feature type="domain" description="RanBP2-type" evidence="12">
    <location>
        <begin position="311"/>
        <end position="342"/>
    </location>
</feature>
<feature type="compositionally biased region" description="Gly residues" evidence="10">
    <location>
        <begin position="345"/>
        <end position="363"/>
    </location>
</feature>
<dbReference type="AGR" id="ZFIN:ZDB-GENE-061215-102"/>
<dbReference type="InterPro" id="IPR036443">
    <property type="entry name" value="Znf_RanBP2_sf"/>
</dbReference>
<dbReference type="InterPro" id="IPR012677">
    <property type="entry name" value="Nucleotide-bd_a/b_plait_sf"/>
</dbReference>
<evidence type="ECO:0000256" key="2">
    <source>
        <dbReference type="ARBA" id="ARBA00008448"/>
    </source>
</evidence>
<evidence type="ECO:0000259" key="12">
    <source>
        <dbReference type="PROSITE" id="PS50199"/>
    </source>
</evidence>
<dbReference type="Pfam" id="PF00641">
    <property type="entry name" value="Zn_ribbon_RanBP"/>
    <property type="match status" value="1"/>
</dbReference>
<keyword evidence="3" id="KW-0479">Metal-binding</keyword>
<feature type="compositionally biased region" description="Basic and acidic residues" evidence="10">
    <location>
        <begin position="394"/>
        <end position="407"/>
    </location>
</feature>
<feature type="compositionally biased region" description="Gly residues" evidence="10">
    <location>
        <begin position="274"/>
        <end position="306"/>
    </location>
</feature>
<evidence type="ECO:0000313" key="15">
    <source>
        <dbReference type="ZFIN" id="ZDB-GENE-061215-102"/>
    </source>
</evidence>
<dbReference type="FunFam" id="3.30.70.330:FF:000246">
    <property type="entry name" value="TATA-binding protein-associated factor 2N isoform X1"/>
    <property type="match status" value="1"/>
</dbReference>
<evidence type="ECO:0000256" key="9">
    <source>
        <dbReference type="PROSITE-ProRule" id="PRU00322"/>
    </source>
</evidence>
<dbReference type="PROSITE" id="PS50199">
    <property type="entry name" value="ZF_RANBP2_2"/>
    <property type="match status" value="1"/>
</dbReference>
<keyword evidence="5" id="KW-0862">Zinc</keyword>
<protein>
    <submittedName>
        <fullName evidence="14">TATA-binding protein-associated factor 2N isoform X3</fullName>
    </submittedName>
</protein>
<dbReference type="SMART" id="SM00360">
    <property type="entry name" value="RRM"/>
    <property type="match status" value="1"/>
</dbReference>
<keyword evidence="7" id="KW-0539">Nucleus</keyword>
<evidence type="ECO:0000259" key="11">
    <source>
        <dbReference type="PROSITE" id="PS50102"/>
    </source>
</evidence>
<evidence type="ECO:0000256" key="4">
    <source>
        <dbReference type="ARBA" id="ARBA00022771"/>
    </source>
</evidence>
<evidence type="ECO:0000256" key="3">
    <source>
        <dbReference type="ARBA" id="ARBA00022723"/>
    </source>
</evidence>
<dbReference type="GO" id="GO:0003723">
    <property type="term" value="F:RNA binding"/>
    <property type="evidence" value="ECO:0007669"/>
    <property type="project" value="UniProtKB-UniRule"/>
</dbReference>
<dbReference type="InterPro" id="IPR000504">
    <property type="entry name" value="RRM_dom"/>
</dbReference>
<dbReference type="GO" id="GO:0006355">
    <property type="term" value="P:regulation of DNA-templated transcription"/>
    <property type="evidence" value="ECO:0007669"/>
    <property type="project" value="InterPro"/>
</dbReference>
<keyword evidence="13" id="KW-1185">Reference proteome</keyword>
<feature type="region of interest" description="Disordered" evidence="10">
    <location>
        <begin position="271"/>
        <end position="307"/>
    </location>
</feature>
<keyword evidence="4 9" id="KW-0863">Zinc-finger</keyword>
<organism evidence="13 14">
    <name type="scientific">Danio rerio</name>
    <name type="common">Zebrafish</name>
    <name type="synonym">Brachydanio rerio</name>
    <dbReference type="NCBI Taxonomy" id="7955"/>
    <lineage>
        <taxon>Eukaryota</taxon>
        <taxon>Metazoa</taxon>
        <taxon>Chordata</taxon>
        <taxon>Craniata</taxon>
        <taxon>Vertebrata</taxon>
        <taxon>Euteleostomi</taxon>
        <taxon>Actinopterygii</taxon>
        <taxon>Neopterygii</taxon>
        <taxon>Teleostei</taxon>
        <taxon>Ostariophysi</taxon>
        <taxon>Cypriniformes</taxon>
        <taxon>Danionidae</taxon>
        <taxon>Danioninae</taxon>
        <taxon>Danio</taxon>
    </lineage>
</organism>
<evidence type="ECO:0000256" key="1">
    <source>
        <dbReference type="ARBA" id="ARBA00004123"/>
    </source>
</evidence>
<evidence type="ECO:0000256" key="5">
    <source>
        <dbReference type="ARBA" id="ARBA00022833"/>
    </source>
</evidence>